<evidence type="ECO:0000313" key="1">
    <source>
        <dbReference type="EMBL" id="AAA63084.1"/>
    </source>
</evidence>
<proteinExistence type="predicted"/>
<dbReference type="EMBL" id="U15184">
    <property type="protein sequence ID" value="AAA63084.1"/>
    <property type="molecule type" value="Genomic_DNA"/>
</dbReference>
<organism evidence="1">
    <name type="scientific">Mycobacterium leprae</name>
    <dbReference type="NCBI Taxonomy" id="1769"/>
    <lineage>
        <taxon>Bacteria</taxon>
        <taxon>Bacillati</taxon>
        <taxon>Actinomycetota</taxon>
        <taxon>Actinomycetes</taxon>
        <taxon>Mycobacteriales</taxon>
        <taxon>Mycobacteriaceae</taxon>
        <taxon>Mycobacterium</taxon>
    </lineage>
</organism>
<reference evidence="1" key="1">
    <citation type="submission" date="1994-09" db="EMBL/GenBank/DDBJ databases">
        <authorList>
            <person name="Robison K."/>
        </authorList>
    </citation>
    <scope>NUCLEOTIDE SEQUENCE</scope>
</reference>
<sequence>MSVLLGQGSGGPTLAMVPADRVLAPLPPEGASAIVFHDTAHAAEFAAAQGFRSS</sequence>
<accession>Q50133</accession>
<protein>
    <submittedName>
        <fullName evidence="1">U650a</fullName>
    </submittedName>
</protein>
<name>Q50133_MYCLR</name>
<dbReference type="AlphaFoldDB" id="Q50133"/>
<reference evidence="1" key="2">
    <citation type="submission" date="1995-04" db="EMBL/GenBank/DDBJ databases">
        <authorList>
            <person name="Smith D.R."/>
        </authorList>
    </citation>
    <scope>NUCLEOTIDE SEQUENCE</scope>
</reference>